<evidence type="ECO:0000313" key="2">
    <source>
        <dbReference type="Proteomes" id="UP000515745"/>
    </source>
</evidence>
<proteinExistence type="predicted"/>
<dbReference type="EMBL" id="CP060019">
    <property type="protein sequence ID" value="QND78518.1"/>
    <property type="molecule type" value="Genomic_DNA"/>
</dbReference>
<name>A0A7G6UHM1_9PROT</name>
<evidence type="ECO:0000313" key="1">
    <source>
        <dbReference type="EMBL" id="QND78518.1"/>
    </source>
</evidence>
<organism evidence="1 2">
    <name type="scientific">Candidatus Nasuia deltocephalincola</name>
    <dbReference type="NCBI Taxonomy" id="1160784"/>
    <lineage>
        <taxon>Bacteria</taxon>
        <taxon>Pseudomonadati</taxon>
        <taxon>Pseudomonadota</taxon>
        <taxon>Betaproteobacteria</taxon>
        <taxon>Candidatus Nasuia</taxon>
    </lineage>
</organism>
<gene>
    <name evidence="1" type="ORF">NASMSEV_051</name>
</gene>
<accession>A0A7G6UHM1</accession>
<dbReference type="AlphaFoldDB" id="A0A7G6UHM1"/>
<sequence>MKNICIFINNKKKYIIKSKLKEKNKIRIGKNKFYLKNK</sequence>
<reference evidence="1 2" key="1">
    <citation type="submission" date="2020-07" db="EMBL/GenBank/DDBJ databases">
        <title>Mutational pressure drives differential genome stability in two bacterial endosymbionts of sap feeding insects.</title>
        <authorList>
            <person name="Waneka G."/>
        </authorList>
    </citation>
    <scope>NUCLEOTIDE SEQUENCE [LARGE SCALE GENOMIC DNA]</scope>
    <source>
        <strain evidence="1">NAS-MSEV</strain>
    </source>
</reference>
<protein>
    <submittedName>
        <fullName evidence="1">Uncharacterized protein</fullName>
    </submittedName>
</protein>
<dbReference type="Proteomes" id="UP000515745">
    <property type="component" value="Chromosome"/>
</dbReference>